<keyword evidence="4" id="KW-0539">Nucleus</keyword>
<dbReference type="GO" id="GO:0016593">
    <property type="term" value="C:Cdc73/Paf1 complex"/>
    <property type="evidence" value="ECO:0007669"/>
    <property type="project" value="TreeGrafter"/>
</dbReference>
<dbReference type="FunCoup" id="W2S023">
    <property type="interactions" value="328"/>
</dbReference>
<dbReference type="GeneID" id="19970637"/>
<organism evidence="8 9">
    <name type="scientific">Cyphellophora europaea (strain CBS 101466)</name>
    <name type="common">Phialophora europaea</name>
    <dbReference type="NCBI Taxonomy" id="1220924"/>
    <lineage>
        <taxon>Eukaryota</taxon>
        <taxon>Fungi</taxon>
        <taxon>Dikarya</taxon>
        <taxon>Ascomycota</taxon>
        <taxon>Pezizomycotina</taxon>
        <taxon>Eurotiomycetes</taxon>
        <taxon>Chaetothyriomycetidae</taxon>
        <taxon>Chaetothyriales</taxon>
        <taxon>Cyphellophoraceae</taxon>
        <taxon>Cyphellophora</taxon>
    </lineage>
</organism>
<feature type="region of interest" description="Disordered" evidence="6">
    <location>
        <begin position="134"/>
        <end position="271"/>
    </location>
</feature>
<feature type="compositionally biased region" description="Basic and acidic residues" evidence="6">
    <location>
        <begin position="262"/>
        <end position="271"/>
    </location>
</feature>
<dbReference type="GO" id="GO:1990269">
    <property type="term" value="F:RNA polymerase II C-terminal domain phosphoserine binding"/>
    <property type="evidence" value="ECO:0007669"/>
    <property type="project" value="TreeGrafter"/>
</dbReference>
<keyword evidence="5" id="KW-0175">Coiled coil</keyword>
<dbReference type="AlphaFoldDB" id="W2S023"/>
<accession>W2S023</accession>
<dbReference type="Gene3D" id="3.90.70.200">
    <property type="entry name" value="Plus-3 domain"/>
    <property type="match status" value="1"/>
</dbReference>
<feature type="compositionally biased region" description="Basic and acidic residues" evidence="6">
    <location>
        <begin position="134"/>
        <end position="153"/>
    </location>
</feature>
<dbReference type="HOGENOM" id="CLU_019525_0_0_1"/>
<dbReference type="VEuPathDB" id="FungiDB:HMPREF1541_03298"/>
<dbReference type="STRING" id="1220924.W2S023"/>
<comment type="subcellular location">
    <subcellularLocation>
        <location evidence="1">Nucleus</location>
    </subcellularLocation>
</comment>
<dbReference type="SMART" id="SM00719">
    <property type="entry name" value="Plus3"/>
    <property type="match status" value="1"/>
</dbReference>
<protein>
    <recommendedName>
        <fullName evidence="7">Plus3 domain-containing protein</fullName>
    </recommendedName>
</protein>
<feature type="compositionally biased region" description="Low complexity" evidence="6">
    <location>
        <begin position="522"/>
        <end position="531"/>
    </location>
</feature>
<gene>
    <name evidence="8" type="ORF">HMPREF1541_03298</name>
</gene>
<feature type="compositionally biased region" description="Basic residues" evidence="6">
    <location>
        <begin position="28"/>
        <end position="38"/>
    </location>
</feature>
<dbReference type="EMBL" id="KB822719">
    <property type="protein sequence ID" value="ETN41363.1"/>
    <property type="molecule type" value="Genomic_DNA"/>
</dbReference>
<feature type="compositionally biased region" description="Acidic residues" evidence="6">
    <location>
        <begin position="99"/>
        <end position="108"/>
    </location>
</feature>
<dbReference type="InParanoid" id="W2S023"/>
<feature type="coiled-coil region" evidence="5">
    <location>
        <begin position="480"/>
        <end position="510"/>
    </location>
</feature>
<keyword evidence="9" id="KW-1185">Reference proteome</keyword>
<keyword evidence="2" id="KW-0805">Transcription regulation</keyword>
<evidence type="ECO:0000256" key="1">
    <source>
        <dbReference type="ARBA" id="ARBA00004123"/>
    </source>
</evidence>
<feature type="compositionally biased region" description="Acidic residues" evidence="6">
    <location>
        <begin position="235"/>
        <end position="248"/>
    </location>
</feature>
<proteinExistence type="predicted"/>
<keyword evidence="3" id="KW-0804">Transcription</keyword>
<name>W2S023_CYPE1</name>
<feature type="compositionally biased region" description="Basic residues" evidence="6">
    <location>
        <begin position="63"/>
        <end position="72"/>
    </location>
</feature>
<dbReference type="InterPro" id="IPR036128">
    <property type="entry name" value="Plus3-like_sf"/>
</dbReference>
<evidence type="ECO:0000256" key="6">
    <source>
        <dbReference type="SAM" id="MobiDB-lite"/>
    </source>
</evidence>
<dbReference type="GO" id="GO:0003677">
    <property type="term" value="F:DNA binding"/>
    <property type="evidence" value="ECO:0007669"/>
    <property type="project" value="InterPro"/>
</dbReference>
<dbReference type="Pfam" id="PF03126">
    <property type="entry name" value="Plus-3"/>
    <property type="match status" value="1"/>
</dbReference>
<sequence>MADLDAELLALAGGDSSGEEDSMPASPRQKRSPSRRSRSLSSDKATPPADMARKGTAQAVQKTKARKPARRSRYSDDEDEGSSPVPSDSASMSQSASDGEVDLDDDEDKPLYAYDRIYHDAKEKAKILALPEIEREQLIGTRNEEVDRHEQNRQLHRLVAMREREEKKREAKAKRKAGDAGLDDSQRKSTRQRTKVGGESKNLIDKYKQQRAEKNRQDEKRRQKRTARSASPADDYSEDDAQGESDDYDDRRLNKKRSPSPAKDDPPAELSDVQHARVGRDNFAQVCQTPGFESAIIGCFARVNLGPGRTPGVNEYRLCQIKGIEKGKPYAMVGPNGQQFLTDKYVLATHGKAQRPWSFLECSMSRFTEDEWRRYRVTMANEDCKMPTKGSINKKLEELNKLINHKWVDLEITEKLRAQNDLMALVTRAKDKEEIQDQILEARRKKQFELVDELEEKLQNIVPMKLAMGTILIKKEGPRVNAEQERLAALNRKNNQLNSENIRKAQLAEMHARRIKQQQRTASPAPNAASNKNLDDLFEGGSDISRAATPVNGSGTPARAGTPTLAANGTPAGGTPRSSTPIPYKPVSKKKGLPVIRKAALDDEIIAGMDLGLEIDL</sequence>
<evidence type="ECO:0000256" key="4">
    <source>
        <dbReference type="ARBA" id="ARBA00023242"/>
    </source>
</evidence>
<evidence type="ECO:0000313" key="8">
    <source>
        <dbReference type="EMBL" id="ETN41363.1"/>
    </source>
</evidence>
<dbReference type="PANTHER" id="PTHR13115">
    <property type="entry name" value="RNA POLYMERASE-ASSOCIATED PROTEIN RTF1 HOMOLOG"/>
    <property type="match status" value="1"/>
</dbReference>
<feature type="domain" description="Plus3" evidence="7">
    <location>
        <begin position="267"/>
        <end position="404"/>
    </location>
</feature>
<dbReference type="PROSITE" id="PS51360">
    <property type="entry name" value="PLUS3"/>
    <property type="match status" value="1"/>
</dbReference>
<feature type="region of interest" description="Disordered" evidence="6">
    <location>
        <begin position="1"/>
        <end position="108"/>
    </location>
</feature>
<evidence type="ECO:0000256" key="2">
    <source>
        <dbReference type="ARBA" id="ARBA00023015"/>
    </source>
</evidence>
<dbReference type="FunFam" id="3.90.70.200:FF:000005">
    <property type="entry name" value="Related to Pol II transcription elongation factor"/>
    <property type="match status" value="1"/>
</dbReference>
<dbReference type="RefSeq" id="XP_008715872.1">
    <property type="nucleotide sequence ID" value="XM_008717650.1"/>
</dbReference>
<evidence type="ECO:0000259" key="7">
    <source>
        <dbReference type="PROSITE" id="PS51360"/>
    </source>
</evidence>
<reference evidence="8 9" key="1">
    <citation type="submission" date="2013-03" db="EMBL/GenBank/DDBJ databases">
        <title>The Genome Sequence of Phialophora europaea CBS 101466.</title>
        <authorList>
            <consortium name="The Broad Institute Genomics Platform"/>
            <person name="Cuomo C."/>
            <person name="de Hoog S."/>
            <person name="Gorbushina A."/>
            <person name="Walker B."/>
            <person name="Young S.K."/>
            <person name="Zeng Q."/>
            <person name="Gargeya S."/>
            <person name="Fitzgerald M."/>
            <person name="Haas B."/>
            <person name="Abouelleil A."/>
            <person name="Allen A.W."/>
            <person name="Alvarado L."/>
            <person name="Arachchi H.M."/>
            <person name="Berlin A.M."/>
            <person name="Chapman S.B."/>
            <person name="Gainer-Dewar J."/>
            <person name="Goldberg J."/>
            <person name="Griggs A."/>
            <person name="Gujja S."/>
            <person name="Hansen M."/>
            <person name="Howarth C."/>
            <person name="Imamovic A."/>
            <person name="Ireland A."/>
            <person name="Larimer J."/>
            <person name="McCowan C."/>
            <person name="Murphy C."/>
            <person name="Pearson M."/>
            <person name="Poon T.W."/>
            <person name="Priest M."/>
            <person name="Roberts A."/>
            <person name="Saif S."/>
            <person name="Shea T."/>
            <person name="Sisk P."/>
            <person name="Sykes S."/>
            <person name="Wortman J."/>
            <person name="Nusbaum C."/>
            <person name="Birren B."/>
        </authorList>
    </citation>
    <scope>NUCLEOTIDE SEQUENCE [LARGE SCALE GENOMIC DNA]</scope>
    <source>
        <strain evidence="8 9">CBS 101466</strain>
    </source>
</reference>
<evidence type="ECO:0000256" key="3">
    <source>
        <dbReference type="ARBA" id="ARBA00023163"/>
    </source>
</evidence>
<dbReference type="SUPFAM" id="SSF159042">
    <property type="entry name" value="Plus3-like"/>
    <property type="match status" value="1"/>
</dbReference>
<feature type="compositionally biased region" description="Basic and acidic residues" evidence="6">
    <location>
        <begin position="196"/>
        <end position="221"/>
    </location>
</feature>
<dbReference type="eggNOG" id="KOG2402">
    <property type="taxonomic scope" value="Eukaryota"/>
</dbReference>
<feature type="compositionally biased region" description="Low complexity" evidence="6">
    <location>
        <begin position="82"/>
        <end position="98"/>
    </location>
</feature>
<dbReference type="OrthoDB" id="166375at2759"/>
<dbReference type="PANTHER" id="PTHR13115:SF8">
    <property type="entry name" value="RNA POLYMERASE-ASSOCIATED PROTEIN RTF1 HOMOLOG"/>
    <property type="match status" value="1"/>
</dbReference>
<dbReference type="InterPro" id="IPR004343">
    <property type="entry name" value="Plus-3_dom"/>
</dbReference>
<evidence type="ECO:0000256" key="5">
    <source>
        <dbReference type="SAM" id="Coils"/>
    </source>
</evidence>
<evidence type="ECO:0000313" key="9">
    <source>
        <dbReference type="Proteomes" id="UP000030752"/>
    </source>
</evidence>
<feature type="region of interest" description="Disordered" evidence="6">
    <location>
        <begin position="511"/>
        <end position="588"/>
    </location>
</feature>
<feature type="compositionally biased region" description="Basic and acidic residues" evidence="6">
    <location>
        <begin position="160"/>
        <end position="169"/>
    </location>
</feature>
<dbReference type="Proteomes" id="UP000030752">
    <property type="component" value="Unassembled WGS sequence"/>
</dbReference>